<dbReference type="PANTHER" id="PTHR13040:SF2">
    <property type="entry name" value="AUTOPHAGY PROTEIN 5"/>
    <property type="match status" value="1"/>
</dbReference>
<evidence type="ECO:0000259" key="8">
    <source>
        <dbReference type="Pfam" id="PF04106"/>
    </source>
</evidence>
<dbReference type="GO" id="GO:0034727">
    <property type="term" value="P:piecemeal microautophagy of the nucleus"/>
    <property type="evidence" value="ECO:0007669"/>
    <property type="project" value="TreeGrafter"/>
</dbReference>
<comment type="subunit">
    <text evidence="3 7">Conjugated with ATG12.</text>
</comment>
<sequence>MEDIDNLAEIKKKLWNGSINVKILLKFEDQTIEYLLIIPRNSYFPMVFPQIIRYFENFITSIELNKIPVWLEFEKVPLKWNLPVGVLYDYLYLPALLNGHDLGCWTISMKYEPVYPMEHIIPFDEKLPDGQIDYMKTMNRVLMNQLKQSCFVLNGTAKPIMQLSEDNSNKLWKSLISRNLGDFNVLNKKIIKTIDKIPVKIYIPGSSTVVQAPISKNQTLQEILSLHTPTLSSITRPYIQGIDVTSLMNQSIREIWQLFKHLDNFLYITLIIL</sequence>
<dbReference type="Pfam" id="PF20638">
    <property type="entry name" value="ATG5_UblA"/>
    <property type="match status" value="1"/>
</dbReference>
<accession>B9W707</accession>
<evidence type="ECO:0000313" key="12">
    <source>
        <dbReference type="EMBL" id="CAX44465.1"/>
    </source>
</evidence>
<dbReference type="RefSeq" id="XP_002416878.1">
    <property type="nucleotide sequence ID" value="XM_002416833.1"/>
</dbReference>
<dbReference type="Gene3D" id="3.10.20.620">
    <property type="match status" value="1"/>
</dbReference>
<dbReference type="GO" id="GO:0005776">
    <property type="term" value="C:autophagosome"/>
    <property type="evidence" value="ECO:0007669"/>
    <property type="project" value="TreeGrafter"/>
</dbReference>
<evidence type="ECO:0000256" key="3">
    <source>
        <dbReference type="ARBA" id="ARBA00011554"/>
    </source>
</evidence>
<dbReference type="GO" id="GO:0034274">
    <property type="term" value="C:Atg12-Atg5-Atg16 complex"/>
    <property type="evidence" value="ECO:0007669"/>
    <property type="project" value="TreeGrafter"/>
</dbReference>
<dbReference type="InterPro" id="IPR048318">
    <property type="entry name" value="ATG5_UblB"/>
</dbReference>
<keyword evidence="6 7" id="KW-0072">Autophagy</keyword>
<dbReference type="Proteomes" id="UP000002605">
    <property type="component" value="Chromosome 1"/>
</dbReference>
<dbReference type="AlphaFoldDB" id="B9W707"/>
<evidence type="ECO:0000256" key="6">
    <source>
        <dbReference type="ARBA" id="ARBA00023006"/>
    </source>
</evidence>
<evidence type="ECO:0000256" key="7">
    <source>
        <dbReference type="RuleBase" id="RU361202"/>
    </source>
</evidence>
<dbReference type="GO" id="GO:0000422">
    <property type="term" value="P:autophagy of mitochondrion"/>
    <property type="evidence" value="ECO:0007669"/>
    <property type="project" value="TreeGrafter"/>
</dbReference>
<feature type="domain" description="Autophagy protein ATG5 UblA" evidence="10">
    <location>
        <begin position="14"/>
        <end position="110"/>
    </location>
</feature>
<feature type="domain" description="Autophagy protein ATG5 UblB" evidence="8">
    <location>
        <begin position="196"/>
        <end position="270"/>
    </location>
</feature>
<evidence type="ECO:0000259" key="9">
    <source>
        <dbReference type="Pfam" id="PF20637"/>
    </source>
</evidence>
<dbReference type="HOGENOM" id="CLU_051894_2_0_1"/>
<evidence type="ECO:0000256" key="2">
    <source>
        <dbReference type="ARBA" id="ARBA00006910"/>
    </source>
</evidence>
<name>B9W707_CANDC</name>
<dbReference type="GeneID" id="8044413"/>
<evidence type="ECO:0000313" key="11">
    <source>
        <dbReference type="CGD" id="CAL0000170581"/>
    </source>
</evidence>
<keyword evidence="5 7" id="KW-0832">Ubl conjugation</keyword>
<dbReference type="GO" id="GO:0044233">
    <property type="term" value="C:mitochondria-associated endoplasmic reticulum membrane contact site"/>
    <property type="evidence" value="ECO:0007669"/>
    <property type="project" value="TreeGrafter"/>
</dbReference>
<dbReference type="OrthoDB" id="272162at2759"/>
<dbReference type="Pfam" id="PF20637">
    <property type="entry name" value="ATG5_HBR"/>
    <property type="match status" value="1"/>
</dbReference>
<keyword evidence="4 7" id="KW-1017">Isopeptide bond</keyword>
<dbReference type="InterPro" id="IPR048939">
    <property type="entry name" value="ATG5_UblA"/>
</dbReference>
<comment type="function">
    <text evidence="7">Involved in cytoplasm to vacuole transport (Cvt) and autophagic vesicle formation.</text>
</comment>
<dbReference type="VEuPathDB" id="FungiDB:CD36_02050"/>
<keyword evidence="7" id="KW-0472">Membrane</keyword>
<dbReference type="Pfam" id="PF04106">
    <property type="entry name" value="ATG5_UblB"/>
    <property type="match status" value="1"/>
</dbReference>
<dbReference type="GO" id="GO:0019776">
    <property type="term" value="F:Atg8-family ligase activity"/>
    <property type="evidence" value="ECO:0007669"/>
    <property type="project" value="TreeGrafter"/>
</dbReference>
<proteinExistence type="inferred from homology"/>
<dbReference type="GO" id="GO:0034045">
    <property type="term" value="C:phagophore assembly site membrane"/>
    <property type="evidence" value="ECO:0007669"/>
    <property type="project" value="UniProtKB-SubCell"/>
</dbReference>
<dbReference type="Gene3D" id="1.10.246.190">
    <property type="entry name" value="Autophagy protein Apg5, helix rich domain"/>
    <property type="match status" value="1"/>
</dbReference>
<gene>
    <name evidence="11" type="ordered locus">Cd36_02050</name>
    <name evidence="12" type="ORF">CD36_02050</name>
</gene>
<dbReference type="InterPro" id="IPR048940">
    <property type="entry name" value="ATG5_HBR"/>
</dbReference>
<dbReference type="KEGG" id="cdu:CD36_02050"/>
<comment type="similarity">
    <text evidence="2 7">Belongs to the ATG5 family.</text>
</comment>
<evidence type="ECO:0000256" key="1">
    <source>
        <dbReference type="ARBA" id="ARBA00004623"/>
    </source>
</evidence>
<dbReference type="PANTHER" id="PTHR13040">
    <property type="entry name" value="AUTOPHAGY PROTEIN 5"/>
    <property type="match status" value="1"/>
</dbReference>
<keyword evidence="13" id="KW-1185">Reference proteome</keyword>
<dbReference type="InterPro" id="IPR042526">
    <property type="entry name" value="Atg5_HR"/>
</dbReference>
<feature type="domain" description="Autophagy protein ATG5 alpha-helical bundle region" evidence="9">
    <location>
        <begin position="136"/>
        <end position="192"/>
    </location>
</feature>
<dbReference type="InterPro" id="IPR007239">
    <property type="entry name" value="Atg5"/>
</dbReference>
<evidence type="ECO:0000259" key="10">
    <source>
        <dbReference type="Pfam" id="PF20638"/>
    </source>
</evidence>
<evidence type="ECO:0000313" key="13">
    <source>
        <dbReference type="Proteomes" id="UP000002605"/>
    </source>
</evidence>
<dbReference type="EMBL" id="FM992688">
    <property type="protein sequence ID" value="CAX44465.1"/>
    <property type="molecule type" value="Genomic_DNA"/>
</dbReference>
<dbReference type="GO" id="GO:0006995">
    <property type="term" value="P:cellular response to nitrogen starvation"/>
    <property type="evidence" value="ECO:0007669"/>
    <property type="project" value="TreeGrafter"/>
</dbReference>
<evidence type="ECO:0000256" key="5">
    <source>
        <dbReference type="ARBA" id="ARBA00022843"/>
    </source>
</evidence>
<comment type="subcellular location">
    <subcellularLocation>
        <location evidence="1 7">Preautophagosomal structure membrane</location>
        <topology evidence="1 7">Peripheral membrane protein</topology>
    </subcellularLocation>
</comment>
<evidence type="ECO:0000256" key="4">
    <source>
        <dbReference type="ARBA" id="ARBA00022499"/>
    </source>
</evidence>
<dbReference type="eggNOG" id="KOG2976">
    <property type="taxonomic scope" value="Eukaryota"/>
</dbReference>
<protein>
    <recommendedName>
        <fullName evidence="7">Autophagy protein 5</fullName>
    </recommendedName>
</protein>
<keyword evidence="7" id="KW-0813">Transport</keyword>
<organism evidence="12 13">
    <name type="scientific">Candida dubliniensis (strain CD36 / ATCC MYA-646 / CBS 7987 / NCPF 3949 / NRRL Y-17841)</name>
    <name type="common">Yeast</name>
    <dbReference type="NCBI Taxonomy" id="573826"/>
    <lineage>
        <taxon>Eukaryota</taxon>
        <taxon>Fungi</taxon>
        <taxon>Dikarya</taxon>
        <taxon>Ascomycota</taxon>
        <taxon>Saccharomycotina</taxon>
        <taxon>Pichiomycetes</taxon>
        <taxon>Debaryomycetaceae</taxon>
        <taxon>Candida/Lodderomyces clade</taxon>
        <taxon>Candida</taxon>
    </lineage>
</organism>
<dbReference type="InterPro" id="IPR042527">
    <property type="entry name" value="Atg5_UblA_dom_sf"/>
</dbReference>
<dbReference type="Gene3D" id="3.10.20.90">
    <property type="entry name" value="Phosphatidylinositol 3-kinase Catalytic Subunit, Chain A, domain 1"/>
    <property type="match status" value="1"/>
</dbReference>
<reference evidence="12 13" key="1">
    <citation type="journal article" date="2009" name="Genome Res.">
        <title>Comparative genomics of the fungal pathogens Candida dubliniensis and Candida albicans.</title>
        <authorList>
            <person name="Jackson A.P."/>
            <person name="Gamble J.A."/>
            <person name="Yeomans T."/>
            <person name="Moran G.P."/>
            <person name="Saunders D."/>
            <person name="Harris D."/>
            <person name="Aslett M."/>
            <person name="Barrell J.F."/>
            <person name="Butler G."/>
            <person name="Citiulo F."/>
            <person name="Coleman D.C."/>
            <person name="de Groot P.W.J."/>
            <person name="Goodwin T.J."/>
            <person name="Quail M.A."/>
            <person name="McQuillan J."/>
            <person name="Munro C.A."/>
            <person name="Pain A."/>
            <person name="Poulter R.T."/>
            <person name="Rajandream M.A."/>
            <person name="Renauld H."/>
            <person name="Spiering M.J."/>
            <person name="Tivey A."/>
            <person name="Gow N.A.R."/>
            <person name="Barrell B."/>
            <person name="Sullivan D.J."/>
            <person name="Berriman M."/>
        </authorList>
    </citation>
    <scope>NUCLEOTIDE SEQUENCE [LARGE SCALE GENOMIC DNA]</scope>
    <source>
        <strain evidence="13">CD36 / ATCC MYA-646 / CBS 7987 / NCPF 3949 / NRRL Y-17841</strain>
    </source>
</reference>
<dbReference type="GO" id="GO:0061908">
    <property type="term" value="C:phagophore"/>
    <property type="evidence" value="ECO:0007669"/>
    <property type="project" value="TreeGrafter"/>
</dbReference>
<dbReference type="CGD" id="CAL0000170581">
    <property type="gene designation" value="Cd36_02050"/>
</dbReference>